<dbReference type="HOGENOM" id="CLU_048881_0_0_3"/>
<dbReference type="PATRIC" id="fig|111780.3.peg.2353"/>
<dbReference type="Pfam" id="PF18154">
    <property type="entry name" value="pPIWI_RE_REase"/>
    <property type="match status" value="1"/>
</dbReference>
<evidence type="ECO:0000259" key="1">
    <source>
        <dbReference type="Pfam" id="PF18154"/>
    </source>
</evidence>
<dbReference type="InterPro" id="IPR040828">
    <property type="entry name" value="pPIWI_RE_REase"/>
</dbReference>
<dbReference type="Pfam" id="PF18156">
    <property type="entry name" value="pPIWI_RE_Y"/>
    <property type="match status" value="1"/>
</dbReference>
<dbReference type="AlphaFoldDB" id="K9XUR4"/>
<dbReference type="EMBL" id="CP003653">
    <property type="protein sequence ID" value="AFZ35799.1"/>
    <property type="molecule type" value="Genomic_DNA"/>
</dbReference>
<keyword evidence="4" id="KW-1185">Reference proteome</keyword>
<feature type="domain" description="REase associating with pPIWI RE" evidence="1">
    <location>
        <begin position="235"/>
        <end position="354"/>
    </location>
</feature>
<protein>
    <recommendedName>
        <fullName evidence="5">REase associating with pPIWI RE domain-containing protein</fullName>
    </recommendedName>
</protein>
<reference evidence="4" key="1">
    <citation type="journal article" date="2013" name="Proc. Natl. Acad. Sci. U.S.A.">
        <title>Improving the coverage of the cyanobacterial phylum using diversity-driven genome sequencing.</title>
        <authorList>
            <person name="Shih P.M."/>
            <person name="Wu D."/>
            <person name="Latifi A."/>
            <person name="Axen S.D."/>
            <person name="Fewer D.P."/>
            <person name="Talla E."/>
            <person name="Calteau A."/>
            <person name="Cai F."/>
            <person name="Tandeau de Marsac N."/>
            <person name="Rippka R."/>
            <person name="Herdman M."/>
            <person name="Sivonen K."/>
            <person name="Coursin T."/>
            <person name="Laurent T."/>
            <person name="Goodwin L."/>
            <person name="Nolan M."/>
            <person name="Davenport K.W."/>
            <person name="Han C.S."/>
            <person name="Rubin E.M."/>
            <person name="Eisen J.A."/>
            <person name="Woyke T."/>
            <person name="Gugger M."/>
            <person name="Kerfeld C.A."/>
        </authorList>
    </citation>
    <scope>NUCLEOTIDE SEQUENCE [LARGE SCALE GENOMIC DNA]</scope>
    <source>
        <strain evidence="4">ATCC 29371 / PCC 7437</strain>
    </source>
</reference>
<accession>K9XUR4</accession>
<evidence type="ECO:0000313" key="3">
    <source>
        <dbReference type="EMBL" id="AFZ35799.1"/>
    </source>
</evidence>
<gene>
    <name evidence="3" type="ordered locus">Sta7437_2254</name>
</gene>
<sequence length="355" mass="42124">MNEETIQKIAKGICQYHQNLTKQKLSQYPANLQLAVDKLVVNCLLATIPPLQGVPDFFNRWAQRALQDWDLDINCPEDWHSKSLIEEQRPSNFCVETAEDYLEEYGNFQRKVVETLRLKSFRDRNLYTKFRQYIIENPVITKSELDTTAVIDFPSLKELMQDCYEPAPESYKKDGKFYCCGHCGGLMYLKSNGDLQCENRHCLQYKKRLIPFDADNSDSVMWLKQDLRYFMHRPGKPEVRLFNKLKKLDLKEVILFPNLDTYDLHLVFPDDTFWAVDLKFWESAYNLAKKVDKPIPRWKEQPYKECFFVFPDEIKHYGNEYIQEFRSYCTVPLKKSQVMFEGAFMQKVKIKLSKK</sequence>
<evidence type="ECO:0008006" key="5">
    <source>
        <dbReference type="Google" id="ProtNLM"/>
    </source>
</evidence>
<dbReference type="InterPro" id="IPR041191">
    <property type="entry name" value="pPIWI_RE_Y"/>
</dbReference>
<organism evidence="3 4">
    <name type="scientific">Stanieria cyanosphaera (strain ATCC 29371 / PCC 7437)</name>
    <dbReference type="NCBI Taxonomy" id="111780"/>
    <lineage>
        <taxon>Bacteria</taxon>
        <taxon>Bacillati</taxon>
        <taxon>Cyanobacteriota</taxon>
        <taxon>Cyanophyceae</taxon>
        <taxon>Pleurocapsales</taxon>
        <taxon>Dermocarpellaceae</taxon>
        <taxon>Stanieria</taxon>
    </lineage>
</organism>
<dbReference type="Proteomes" id="UP000010473">
    <property type="component" value="Chromosome"/>
</dbReference>
<evidence type="ECO:0000259" key="2">
    <source>
        <dbReference type="Pfam" id="PF18156"/>
    </source>
</evidence>
<dbReference type="eggNOG" id="COG1974">
    <property type="taxonomic scope" value="Bacteria"/>
</dbReference>
<name>K9XUR4_STAC7</name>
<feature type="domain" description="pPIWI-RE three-gene island" evidence="2">
    <location>
        <begin position="6"/>
        <end position="141"/>
    </location>
</feature>
<dbReference type="KEGG" id="scs:Sta7437_2254"/>
<proteinExistence type="predicted"/>
<evidence type="ECO:0000313" key="4">
    <source>
        <dbReference type="Proteomes" id="UP000010473"/>
    </source>
</evidence>